<protein>
    <recommendedName>
        <fullName evidence="4">DUF4386 domain-containing protein</fullName>
    </recommendedName>
</protein>
<feature type="transmembrane region" description="Helical" evidence="1">
    <location>
        <begin position="175"/>
        <end position="196"/>
    </location>
</feature>
<feature type="transmembrane region" description="Helical" evidence="1">
    <location>
        <begin position="97"/>
        <end position="125"/>
    </location>
</feature>
<dbReference type="RefSeq" id="WP_393174674.1">
    <property type="nucleotide sequence ID" value="NZ_JBICRM010000038.1"/>
</dbReference>
<gene>
    <name evidence="2" type="ORF">ACFLIM_41460</name>
</gene>
<evidence type="ECO:0008006" key="4">
    <source>
        <dbReference type="Google" id="ProtNLM"/>
    </source>
</evidence>
<evidence type="ECO:0000256" key="1">
    <source>
        <dbReference type="SAM" id="Phobius"/>
    </source>
</evidence>
<feature type="transmembrane region" description="Helical" evidence="1">
    <location>
        <begin position="64"/>
        <end position="85"/>
    </location>
</feature>
<proteinExistence type="predicted"/>
<dbReference type="EMBL" id="JBICRM010000038">
    <property type="protein sequence ID" value="MFG1709670.1"/>
    <property type="molecule type" value="Genomic_DNA"/>
</dbReference>
<feature type="transmembrane region" description="Helical" evidence="1">
    <location>
        <begin position="22"/>
        <end position="44"/>
    </location>
</feature>
<feature type="transmembrane region" description="Helical" evidence="1">
    <location>
        <begin position="145"/>
        <end position="168"/>
    </location>
</feature>
<reference evidence="2 3" key="1">
    <citation type="submission" date="2024-10" db="EMBL/GenBank/DDBJ databases">
        <authorList>
            <person name="Topkara A.R."/>
            <person name="Saygin H."/>
        </authorList>
    </citation>
    <scope>NUCLEOTIDE SEQUENCE [LARGE SCALE GENOMIC DNA]</scope>
    <source>
        <strain evidence="2 3">M3C6</strain>
    </source>
</reference>
<comment type="caution">
    <text evidence="2">The sequence shown here is derived from an EMBL/GenBank/DDBJ whole genome shotgun (WGS) entry which is preliminary data.</text>
</comment>
<keyword evidence="1" id="KW-0472">Membrane</keyword>
<evidence type="ECO:0000313" key="2">
    <source>
        <dbReference type="EMBL" id="MFG1709670.1"/>
    </source>
</evidence>
<name>A0ABW7AQH8_9ACTN</name>
<keyword evidence="3" id="KW-1185">Reference proteome</keyword>
<keyword evidence="1" id="KW-1133">Transmembrane helix</keyword>
<dbReference type="Proteomes" id="UP001603978">
    <property type="component" value="Unassembled WGS sequence"/>
</dbReference>
<evidence type="ECO:0000313" key="3">
    <source>
        <dbReference type="Proteomes" id="UP001603978"/>
    </source>
</evidence>
<accession>A0ABW7AQH8</accession>
<organism evidence="2 3">
    <name type="scientific">Nonomuraea marmarensis</name>
    <dbReference type="NCBI Taxonomy" id="3351344"/>
    <lineage>
        <taxon>Bacteria</taxon>
        <taxon>Bacillati</taxon>
        <taxon>Actinomycetota</taxon>
        <taxon>Actinomycetes</taxon>
        <taxon>Streptosporangiales</taxon>
        <taxon>Streptosporangiaceae</taxon>
        <taxon>Nonomuraea</taxon>
    </lineage>
</organism>
<sequence length="226" mass="22799">MTATVTPATTAAAPSRARRLSLGLLVAIGPLSIAAIRATLPYGTTDTSAEVLAKIAAHQDAESAVLWLSLLATFTLVPGTIALGLQAARRSRLLGTAALVISVAGFSGLPAIVAIDQAALSAAAAGAPADVTARLLDHLLNEPTVAVATMIFVIGHIVGVVLLGIALWRGGILPGWAGFILSTSQPLHLVFAVIAPNQLLDGSAWLLTATGFALAAVSAPRTPTTP</sequence>
<keyword evidence="1" id="KW-0812">Transmembrane</keyword>